<protein>
    <submittedName>
        <fullName evidence="1">YbhB/YbcL family Raf kinase inhibitor-like protein</fullName>
    </submittedName>
</protein>
<proteinExistence type="predicted"/>
<reference evidence="1 2" key="1">
    <citation type="submission" date="2023-06" db="EMBL/GenBank/DDBJ databases">
        <title>Roseiconus lacunae JC819 isolated from Gulf of Mannar region, Tamil Nadu.</title>
        <authorList>
            <person name="Pk S."/>
            <person name="Ch S."/>
            <person name="Ch V.R."/>
        </authorList>
    </citation>
    <scope>NUCLEOTIDE SEQUENCE [LARGE SCALE GENOMIC DNA]</scope>
    <source>
        <strain evidence="1 2">JC819</strain>
    </source>
</reference>
<sequence length="159" mass="17550">MCLTISSPAFFNGATMPEKYTGNGENVSPPLRWRGLPEGTQELAIVCEDPDASSREVSVRWLVYKIPPEVTELPEHLPSESSPGSPVHVLQGRHSWPSGPKLGYRGPMSPPEHETHHYRFKLYALSKKLDLKAGADRDTLDEAMDGHILAESELIGTYG</sequence>
<gene>
    <name evidence="1" type="ORF">QTN89_01270</name>
</gene>
<dbReference type="InterPro" id="IPR036610">
    <property type="entry name" value="PEBP-like_sf"/>
</dbReference>
<keyword evidence="2" id="KW-1185">Reference proteome</keyword>
<evidence type="ECO:0000313" key="2">
    <source>
        <dbReference type="Proteomes" id="UP001239462"/>
    </source>
</evidence>
<name>A0ABT7PC24_9BACT</name>
<keyword evidence="1" id="KW-0649">Protein kinase inhibitor</keyword>
<dbReference type="InterPro" id="IPR008914">
    <property type="entry name" value="PEBP"/>
</dbReference>
<comment type="caution">
    <text evidence="1">The sequence shown here is derived from an EMBL/GenBank/DDBJ whole genome shotgun (WGS) entry which is preliminary data.</text>
</comment>
<dbReference type="PANTHER" id="PTHR30289:SF1">
    <property type="entry name" value="PEBP (PHOSPHATIDYLETHANOLAMINE-BINDING PROTEIN) FAMILY PROTEIN"/>
    <property type="match status" value="1"/>
</dbReference>
<dbReference type="SUPFAM" id="SSF49777">
    <property type="entry name" value="PEBP-like"/>
    <property type="match status" value="1"/>
</dbReference>
<dbReference type="Proteomes" id="UP001239462">
    <property type="component" value="Unassembled WGS sequence"/>
</dbReference>
<accession>A0ABT7PC24</accession>
<dbReference type="InterPro" id="IPR005247">
    <property type="entry name" value="YbhB_YbcL/LppC-like"/>
</dbReference>
<dbReference type="CDD" id="cd00865">
    <property type="entry name" value="PEBP_bact_arch"/>
    <property type="match status" value="1"/>
</dbReference>
<dbReference type="RefSeq" id="WP_289161764.1">
    <property type="nucleotide sequence ID" value="NZ_JASZZN010000001.1"/>
</dbReference>
<organism evidence="1 2">
    <name type="scientific">Roseiconus lacunae</name>
    <dbReference type="NCBI Taxonomy" id="2605694"/>
    <lineage>
        <taxon>Bacteria</taxon>
        <taxon>Pseudomonadati</taxon>
        <taxon>Planctomycetota</taxon>
        <taxon>Planctomycetia</taxon>
        <taxon>Pirellulales</taxon>
        <taxon>Pirellulaceae</taxon>
        <taxon>Roseiconus</taxon>
    </lineage>
</organism>
<dbReference type="Gene3D" id="3.90.280.10">
    <property type="entry name" value="PEBP-like"/>
    <property type="match status" value="1"/>
</dbReference>
<evidence type="ECO:0000313" key="1">
    <source>
        <dbReference type="EMBL" id="MDM4014039.1"/>
    </source>
</evidence>
<dbReference type="GO" id="GO:0004860">
    <property type="term" value="F:protein kinase inhibitor activity"/>
    <property type="evidence" value="ECO:0007669"/>
    <property type="project" value="UniProtKB-KW"/>
</dbReference>
<dbReference type="PANTHER" id="PTHR30289">
    <property type="entry name" value="UNCHARACTERIZED PROTEIN YBCL-RELATED"/>
    <property type="match status" value="1"/>
</dbReference>
<dbReference type="Pfam" id="PF01161">
    <property type="entry name" value="PBP"/>
    <property type="match status" value="1"/>
</dbReference>
<dbReference type="EMBL" id="JASZZN010000001">
    <property type="protein sequence ID" value="MDM4014039.1"/>
    <property type="molecule type" value="Genomic_DNA"/>
</dbReference>
<dbReference type="NCBIfam" id="TIGR00481">
    <property type="entry name" value="YbhB/YbcL family Raf kinase inhibitor-like protein"/>
    <property type="match status" value="1"/>
</dbReference>